<feature type="coiled-coil region" evidence="1">
    <location>
        <begin position="149"/>
        <end position="230"/>
    </location>
</feature>
<sequence length="617" mass="73528">MNEAKSLPIFILFNRFYSTSKEENTMFSNLHGEEKLRYFAEKVKRKADDINNGIKDQLNMDNFEFLFNNIKNDNFGYLDIEDHYIVQNIKERIHRLPQVPKDFVLIDKSSKIREKFNETCKTQLKENIKQLKQTIMSISYPSQFLKTIIDETNKLIIQSKQEINNKSKEYNINEGKLIQYYEIEIQNSKNKINLLNSQYSEYQRNNQNNNNVKNRKIKNIENEISQLESEKCDFNRNIKKIESEISQSNNAYNNSLYDMRRKLDECDSSIDYYNNSINEAQRILNSLEYEIDPCPCYELHERRSDLFSGVGCRADYNGKYDPSRTYEWVSKHVKVRASHCSSERFYKEYYASATLFNMSPNCNVDVKLYTWKRYSRNYSGQYSSKQSEIRRFKQIINNCNSQKNQICCQIENIKEEHRTIIYRLKTQVESYRSKIAINDGNIQMKKRILEQERKDIQRSQTQLSNQLDNINKQINSIKKNQKKFEDEKIKAQNEFKVIEYFSQVNQKLKIKYDIIIKFPKFSKIPKEIQSNIDISKKLGINEDLINIIFQLVNKIGQNNLSPLYSFKINQELDKQINYQFPKSITFIHKRTNKNLSSEEFISQIEQEENKLNQISSI</sequence>
<keyword evidence="3" id="KW-1185">Reference proteome</keyword>
<feature type="coiled-coil region" evidence="1">
    <location>
        <begin position="446"/>
        <end position="494"/>
    </location>
</feature>
<dbReference type="Proteomes" id="UP001470230">
    <property type="component" value="Unassembled WGS sequence"/>
</dbReference>
<proteinExistence type="predicted"/>
<reference evidence="2 3" key="1">
    <citation type="submission" date="2024-04" db="EMBL/GenBank/DDBJ databases">
        <title>Tritrichomonas musculus Genome.</title>
        <authorList>
            <person name="Alves-Ferreira E."/>
            <person name="Grigg M."/>
            <person name="Lorenzi H."/>
            <person name="Galac M."/>
        </authorList>
    </citation>
    <scope>NUCLEOTIDE SEQUENCE [LARGE SCALE GENOMIC DNA]</scope>
    <source>
        <strain evidence="2 3">EAF2021</strain>
    </source>
</reference>
<organism evidence="2 3">
    <name type="scientific">Tritrichomonas musculus</name>
    <dbReference type="NCBI Taxonomy" id="1915356"/>
    <lineage>
        <taxon>Eukaryota</taxon>
        <taxon>Metamonada</taxon>
        <taxon>Parabasalia</taxon>
        <taxon>Tritrichomonadida</taxon>
        <taxon>Tritrichomonadidae</taxon>
        <taxon>Tritrichomonas</taxon>
    </lineage>
</organism>
<name>A0ABR2IL30_9EUKA</name>
<gene>
    <name evidence="2" type="ORF">M9Y10_010529</name>
</gene>
<keyword evidence="1" id="KW-0175">Coiled coil</keyword>
<evidence type="ECO:0000256" key="1">
    <source>
        <dbReference type="SAM" id="Coils"/>
    </source>
</evidence>
<dbReference type="EMBL" id="JAPFFF010000016">
    <property type="protein sequence ID" value="KAK8865000.1"/>
    <property type="molecule type" value="Genomic_DNA"/>
</dbReference>
<protein>
    <submittedName>
        <fullName evidence="2">Uncharacterized protein</fullName>
    </submittedName>
</protein>
<evidence type="ECO:0000313" key="2">
    <source>
        <dbReference type="EMBL" id="KAK8865000.1"/>
    </source>
</evidence>
<comment type="caution">
    <text evidence="2">The sequence shown here is derived from an EMBL/GenBank/DDBJ whole genome shotgun (WGS) entry which is preliminary data.</text>
</comment>
<evidence type="ECO:0000313" key="3">
    <source>
        <dbReference type="Proteomes" id="UP001470230"/>
    </source>
</evidence>
<accession>A0ABR2IL30</accession>